<accession>A0A4Q7ZKX0</accession>
<keyword evidence="2" id="KW-1185">Reference proteome</keyword>
<dbReference type="Proteomes" id="UP000292564">
    <property type="component" value="Unassembled WGS sequence"/>
</dbReference>
<evidence type="ECO:0000313" key="2">
    <source>
        <dbReference type="Proteomes" id="UP000292564"/>
    </source>
</evidence>
<organism evidence="1 2">
    <name type="scientific">Krasilnikovia cinnamomea</name>
    <dbReference type="NCBI Taxonomy" id="349313"/>
    <lineage>
        <taxon>Bacteria</taxon>
        <taxon>Bacillati</taxon>
        <taxon>Actinomycetota</taxon>
        <taxon>Actinomycetes</taxon>
        <taxon>Micromonosporales</taxon>
        <taxon>Micromonosporaceae</taxon>
        <taxon>Krasilnikovia</taxon>
    </lineage>
</organism>
<dbReference type="AlphaFoldDB" id="A0A4Q7ZKX0"/>
<evidence type="ECO:0000313" key="1">
    <source>
        <dbReference type="EMBL" id="RZU51592.1"/>
    </source>
</evidence>
<gene>
    <name evidence="1" type="ORF">EV385_3422</name>
</gene>
<sequence>MESLADLLGTAADRLTTVERSIASLGIPAGAFAADEAGLPGRLGRALYAHWSAVLAARSREATEAAAELTALAQDLRVTEQGYAEIDEVVGRRVERRGPLWSAERGC</sequence>
<comment type="caution">
    <text evidence="1">The sequence shown here is derived from an EMBL/GenBank/DDBJ whole genome shotgun (WGS) entry which is preliminary data.</text>
</comment>
<dbReference type="RefSeq" id="WP_130510339.1">
    <property type="nucleotide sequence ID" value="NZ_SHKY01000001.1"/>
</dbReference>
<reference evidence="1 2" key="1">
    <citation type="submission" date="2019-02" db="EMBL/GenBank/DDBJ databases">
        <title>Sequencing the genomes of 1000 actinobacteria strains.</title>
        <authorList>
            <person name="Klenk H.-P."/>
        </authorList>
    </citation>
    <scope>NUCLEOTIDE SEQUENCE [LARGE SCALE GENOMIC DNA]</scope>
    <source>
        <strain evidence="1 2">DSM 45162</strain>
    </source>
</reference>
<name>A0A4Q7ZKX0_9ACTN</name>
<dbReference type="EMBL" id="SHKY01000001">
    <property type="protein sequence ID" value="RZU51592.1"/>
    <property type="molecule type" value="Genomic_DNA"/>
</dbReference>
<protein>
    <recommendedName>
        <fullName evidence="3">Excreted virulence factor EspC (Type VII ESX diderm)</fullName>
    </recommendedName>
</protein>
<evidence type="ECO:0008006" key="3">
    <source>
        <dbReference type="Google" id="ProtNLM"/>
    </source>
</evidence>
<proteinExistence type="predicted"/>
<dbReference type="OrthoDB" id="3404555at2"/>